<reference evidence="4" key="1">
    <citation type="submission" date="2022-11" db="UniProtKB">
        <authorList>
            <consortium name="WormBaseParasite"/>
        </authorList>
    </citation>
    <scope>IDENTIFICATION</scope>
</reference>
<keyword evidence="1" id="KW-1133">Transmembrane helix</keyword>
<dbReference type="GO" id="GO:0036503">
    <property type="term" value="P:ERAD pathway"/>
    <property type="evidence" value="ECO:0007669"/>
    <property type="project" value="TreeGrafter"/>
</dbReference>
<dbReference type="GO" id="GO:0061630">
    <property type="term" value="F:ubiquitin protein ligase activity"/>
    <property type="evidence" value="ECO:0007669"/>
    <property type="project" value="TreeGrafter"/>
</dbReference>
<proteinExistence type="predicted"/>
<keyword evidence="3" id="KW-1185">Reference proteome</keyword>
<evidence type="ECO:0000256" key="1">
    <source>
        <dbReference type="SAM" id="Phobius"/>
    </source>
</evidence>
<dbReference type="Proteomes" id="UP000887578">
    <property type="component" value="Unplaced"/>
</dbReference>
<sequence>MKVAQDLDSTSNQCEKGRIGMGIGLGIGLMAAALPFAAVATPIFVLGAAIGIRSAKNLTDATNDNNILVEHYQELQEFFVSLNDEIQDVYQNINSICHSLDVLPERINELTNKNNIFSKIFLFVIEFLIIARNCHLPLKHIITICEANRPPPSNLENLLKRNKDELAGKVTNVIAENLKHFDRISNQTLDYQIKLMAIETSASSSNEYRAYRIRRNILADSNPNGKNSVSQNADYRWNFVGPWKYGIPVFLHTHYDPEFEDKFDTCYETSCSNCTKTMTIDLDDIGMTHIINTYQPLITFSEWVVNRADCGSIYQSSICLLDASHRVIAVEKAKTEFQQWQLQKWEKLELRIQSYPSEIRYIRIESSGKDTQFWAGHYGVKIAESELKIHLDGIPPMNLLNDVNPKGDDVTRYADSRWHFNGAWKYDVPVFLDNHFHPNFEDKFEYCFETSYMECKKVIEIDLKKVGMLGLMDYFRPSIIFSEWVINRADCGSKYQCSLTLLDKRHKIIAEISDGRQFRKWHLQKWEKVKLEIHAYPPGVRYIQITSSGQDTQFWEGHYGVKIAGSELLLKLT</sequence>
<accession>A0A914QSV4</accession>
<evidence type="ECO:0000313" key="4">
    <source>
        <dbReference type="WBParaSite" id="PDA_v2.g6840.t1"/>
    </source>
</evidence>
<feature type="domain" description="FBA" evidence="2">
    <location>
        <begin position="391"/>
        <end position="572"/>
    </location>
</feature>
<dbReference type="InterPro" id="IPR008979">
    <property type="entry name" value="Galactose-bd-like_sf"/>
</dbReference>
<name>A0A914QSV4_9BILA</name>
<dbReference type="FunFam" id="2.60.120.260:FF:000012">
    <property type="entry name" value="F-box only protein 2"/>
    <property type="match status" value="1"/>
</dbReference>
<dbReference type="SMART" id="SM01198">
    <property type="entry name" value="FBA"/>
    <property type="match status" value="2"/>
</dbReference>
<dbReference type="InterPro" id="IPR007397">
    <property type="entry name" value="F-box-assoc_dom"/>
</dbReference>
<dbReference type="SUPFAM" id="SSF49785">
    <property type="entry name" value="Galactose-binding domain-like"/>
    <property type="match status" value="2"/>
</dbReference>
<dbReference type="WBParaSite" id="PDA_v2.g6840.t1">
    <property type="protein sequence ID" value="PDA_v2.g6840.t1"/>
    <property type="gene ID" value="PDA_v2.g6840"/>
</dbReference>
<keyword evidence="1" id="KW-0472">Membrane</keyword>
<dbReference type="GO" id="GO:0006516">
    <property type="term" value="P:glycoprotein catabolic process"/>
    <property type="evidence" value="ECO:0007669"/>
    <property type="project" value="TreeGrafter"/>
</dbReference>
<dbReference type="GO" id="GO:0019005">
    <property type="term" value="C:SCF ubiquitin ligase complex"/>
    <property type="evidence" value="ECO:0007669"/>
    <property type="project" value="TreeGrafter"/>
</dbReference>
<evidence type="ECO:0000313" key="3">
    <source>
        <dbReference type="Proteomes" id="UP000887578"/>
    </source>
</evidence>
<protein>
    <submittedName>
        <fullName evidence="4">FBA domain-containing protein</fullName>
    </submittedName>
</protein>
<keyword evidence="1" id="KW-0812">Transmembrane</keyword>
<dbReference type="PANTHER" id="PTHR12125:SF5">
    <property type="entry name" value="F-BOX DOMAIN-CONTAINING PROTEIN"/>
    <property type="match status" value="1"/>
</dbReference>
<dbReference type="Gene3D" id="2.60.120.260">
    <property type="entry name" value="Galactose-binding domain-like"/>
    <property type="match status" value="2"/>
</dbReference>
<dbReference type="Pfam" id="PF04300">
    <property type="entry name" value="FBA"/>
    <property type="match status" value="2"/>
</dbReference>
<dbReference type="InterPro" id="IPR039752">
    <property type="entry name" value="F-box_only"/>
</dbReference>
<dbReference type="PANTHER" id="PTHR12125">
    <property type="entry name" value="F-BOX ONLY PROTEIN 6-LIKE PROTEIN"/>
    <property type="match status" value="1"/>
</dbReference>
<feature type="domain" description="FBA" evidence="2">
    <location>
        <begin position="211"/>
        <end position="391"/>
    </location>
</feature>
<dbReference type="GO" id="GO:0031146">
    <property type="term" value="P:SCF-dependent proteasomal ubiquitin-dependent protein catabolic process"/>
    <property type="evidence" value="ECO:0007669"/>
    <property type="project" value="TreeGrafter"/>
</dbReference>
<feature type="transmembrane region" description="Helical" evidence="1">
    <location>
        <begin position="21"/>
        <end position="50"/>
    </location>
</feature>
<dbReference type="PROSITE" id="PS51114">
    <property type="entry name" value="FBA"/>
    <property type="match status" value="2"/>
</dbReference>
<dbReference type="GO" id="GO:0005737">
    <property type="term" value="C:cytoplasm"/>
    <property type="evidence" value="ECO:0007669"/>
    <property type="project" value="TreeGrafter"/>
</dbReference>
<organism evidence="3 4">
    <name type="scientific">Panagrolaimus davidi</name>
    <dbReference type="NCBI Taxonomy" id="227884"/>
    <lineage>
        <taxon>Eukaryota</taxon>
        <taxon>Metazoa</taxon>
        <taxon>Ecdysozoa</taxon>
        <taxon>Nematoda</taxon>
        <taxon>Chromadorea</taxon>
        <taxon>Rhabditida</taxon>
        <taxon>Tylenchina</taxon>
        <taxon>Panagrolaimomorpha</taxon>
        <taxon>Panagrolaimoidea</taxon>
        <taxon>Panagrolaimidae</taxon>
        <taxon>Panagrolaimus</taxon>
    </lineage>
</organism>
<dbReference type="AlphaFoldDB" id="A0A914QSV4"/>
<evidence type="ECO:0000259" key="2">
    <source>
        <dbReference type="PROSITE" id="PS51114"/>
    </source>
</evidence>